<evidence type="ECO:0000256" key="2">
    <source>
        <dbReference type="ARBA" id="ARBA00022475"/>
    </source>
</evidence>
<feature type="transmembrane region" description="Helical" evidence="9">
    <location>
        <begin position="173"/>
        <end position="194"/>
    </location>
</feature>
<evidence type="ECO:0000256" key="1">
    <source>
        <dbReference type="ARBA" id="ARBA00004651"/>
    </source>
</evidence>
<gene>
    <name evidence="11" type="ORF">B7R76_00140</name>
</gene>
<feature type="transmembrane region" description="Helical" evidence="9">
    <location>
        <begin position="200"/>
        <end position="221"/>
    </location>
</feature>
<reference evidence="12" key="1">
    <citation type="submission" date="2017-04" db="EMBL/GenBank/DDBJ databases">
        <authorList>
            <person name="Bumgarner R.E."/>
            <person name="Fredricks D.N."/>
            <person name="Srinivasan S."/>
        </authorList>
    </citation>
    <scope>NUCLEOTIDE SEQUENCE [LARGE SCALE GENOMIC DNA]</scope>
    <source>
        <strain evidence="12">KA00405</strain>
    </source>
</reference>
<feature type="domain" description="Acyltransferase 3" evidence="10">
    <location>
        <begin position="10"/>
        <end position="344"/>
    </location>
</feature>
<feature type="compositionally biased region" description="Basic and acidic residues" evidence="8">
    <location>
        <begin position="421"/>
        <end position="432"/>
    </location>
</feature>
<evidence type="ECO:0000259" key="10">
    <source>
        <dbReference type="Pfam" id="PF01757"/>
    </source>
</evidence>
<comment type="subcellular location">
    <subcellularLocation>
        <location evidence="1">Cell membrane</location>
        <topology evidence="1">Multi-pass membrane protein</topology>
    </subcellularLocation>
</comment>
<evidence type="ECO:0000256" key="4">
    <source>
        <dbReference type="ARBA" id="ARBA00022692"/>
    </source>
</evidence>
<dbReference type="SUPFAM" id="SSF52266">
    <property type="entry name" value="SGNH hydrolase"/>
    <property type="match status" value="1"/>
</dbReference>
<evidence type="ECO:0000313" key="11">
    <source>
        <dbReference type="EMBL" id="PNH19338.1"/>
    </source>
</evidence>
<dbReference type="Pfam" id="PF01757">
    <property type="entry name" value="Acyl_transf_3"/>
    <property type="match status" value="1"/>
</dbReference>
<feature type="transmembrane region" description="Helical" evidence="9">
    <location>
        <begin position="12"/>
        <end position="29"/>
    </location>
</feature>
<keyword evidence="3 11" id="KW-0808">Transferase</keyword>
<evidence type="ECO:0000256" key="5">
    <source>
        <dbReference type="ARBA" id="ARBA00022989"/>
    </source>
</evidence>
<keyword evidence="5 9" id="KW-1133">Transmembrane helix</keyword>
<dbReference type="Gene3D" id="3.40.50.1110">
    <property type="entry name" value="SGNH hydrolase"/>
    <property type="match status" value="1"/>
</dbReference>
<evidence type="ECO:0000256" key="9">
    <source>
        <dbReference type="SAM" id="Phobius"/>
    </source>
</evidence>
<dbReference type="PANTHER" id="PTHR23028">
    <property type="entry name" value="ACETYLTRANSFERASE"/>
    <property type="match status" value="1"/>
</dbReference>
<name>A0A2J8B3I2_9FIRM</name>
<sequence length="681" mass="75732">MQSKTQSFIKSFTGWRGLAVLFVCLYHWFPGQIKGGYLGVVIFLTLSGYLVTDSFFSEFRENKKISFRNFYLRRVKRLYPPLIFFVLLTTAWTLIVQDDVLYNFRGSVFTTLFGINNWWQIGQNLSYFHQFSLPGIFTHMWALSVEMQIYLIWPLIVLAIFKWKPRATRRTLTFVSLIGAAVSLIFLAVAYVASDNMTRAYYGTDTRIFSFFLGAAMAGAFSRKRLQNLYRIFSAKAKYIVLAAAGLAILLMFILPGDHWISYFGGMLIFNLLLLTALVGSADPSGLPGRLIANPVFNFLGQRSYSLYLWQYTLLALSKAGFRLSGLPYGAAVLLQILFLLILTEITYQLTEKNLAELLGRFKLRKIKSGARLKSVPVLLATAVLGLCFIITAVKAPAGVPDDVREMQERLANGGKLFSPAEREKQQAKDNAGKNGSSRAENEGNGGTKSPTSSKRDGSEGNLKNTKETGAADGDENIADESKPADGTDEGGNATKEKTGAVKQFSDVIAKHPDLELTEEEAARAGDTQIYAVGDSVLEMCRNDFAQILPNMTIDAAVSRQIPAGIDILRGLKKTNSLPPYVYFALGTNGVANAAMLDKLATEFSDVNIYISTIVTNQDYEENVNKLIRDAASRHRNLHLIDWYKFAKGRTELFYNDGTHPNVSGTPYYVQFVAKNILKAK</sequence>
<accession>A0A2J8B3I2</accession>
<evidence type="ECO:0000313" key="12">
    <source>
        <dbReference type="Proteomes" id="UP000236394"/>
    </source>
</evidence>
<keyword evidence="4 9" id="KW-0812">Transmembrane</keyword>
<dbReference type="RefSeq" id="WP_034575175.1">
    <property type="nucleotide sequence ID" value="NZ_NBZD01000001.1"/>
</dbReference>
<feature type="transmembrane region" description="Helical" evidence="9">
    <location>
        <begin position="330"/>
        <end position="350"/>
    </location>
</feature>
<comment type="caution">
    <text evidence="11">The sequence shown here is derived from an EMBL/GenBank/DDBJ whole genome shotgun (WGS) entry which is preliminary data.</text>
</comment>
<evidence type="ECO:0000256" key="6">
    <source>
        <dbReference type="ARBA" id="ARBA00023136"/>
    </source>
</evidence>
<keyword evidence="7 11" id="KW-0012">Acyltransferase</keyword>
<dbReference type="InterPro" id="IPR002656">
    <property type="entry name" value="Acyl_transf_3_dom"/>
</dbReference>
<organism evidence="11 12">
    <name type="scientific">Mageeibacillus indolicus</name>
    <dbReference type="NCBI Taxonomy" id="884684"/>
    <lineage>
        <taxon>Bacteria</taxon>
        <taxon>Bacillati</taxon>
        <taxon>Bacillota</taxon>
        <taxon>Clostridia</taxon>
        <taxon>Eubacteriales</taxon>
        <taxon>Oscillospiraceae</taxon>
        <taxon>Mageeibacillus</taxon>
    </lineage>
</organism>
<dbReference type="InterPro" id="IPR050879">
    <property type="entry name" value="Acyltransferase_3"/>
</dbReference>
<feature type="transmembrane region" description="Helical" evidence="9">
    <location>
        <begin position="77"/>
        <end position="95"/>
    </location>
</feature>
<feature type="region of interest" description="Disordered" evidence="8">
    <location>
        <begin position="414"/>
        <end position="500"/>
    </location>
</feature>
<dbReference type="EMBL" id="NBZD01000001">
    <property type="protein sequence ID" value="PNH19338.1"/>
    <property type="molecule type" value="Genomic_DNA"/>
</dbReference>
<dbReference type="AlphaFoldDB" id="A0A2J8B3I2"/>
<keyword evidence="6 9" id="KW-0472">Membrane</keyword>
<dbReference type="Proteomes" id="UP000236394">
    <property type="component" value="Unassembled WGS sequence"/>
</dbReference>
<feature type="transmembrane region" description="Helical" evidence="9">
    <location>
        <begin position="140"/>
        <end position="161"/>
    </location>
</feature>
<dbReference type="InterPro" id="IPR036514">
    <property type="entry name" value="SGNH_hydro_sf"/>
</dbReference>
<dbReference type="GO" id="GO:0009103">
    <property type="term" value="P:lipopolysaccharide biosynthetic process"/>
    <property type="evidence" value="ECO:0007669"/>
    <property type="project" value="TreeGrafter"/>
</dbReference>
<evidence type="ECO:0000256" key="8">
    <source>
        <dbReference type="SAM" id="MobiDB-lite"/>
    </source>
</evidence>
<feature type="transmembrane region" description="Helical" evidence="9">
    <location>
        <begin position="371"/>
        <end position="394"/>
    </location>
</feature>
<feature type="transmembrane region" description="Helical" evidence="9">
    <location>
        <begin position="233"/>
        <end position="254"/>
    </location>
</feature>
<evidence type="ECO:0000256" key="3">
    <source>
        <dbReference type="ARBA" id="ARBA00022679"/>
    </source>
</evidence>
<feature type="transmembrane region" description="Helical" evidence="9">
    <location>
        <begin position="35"/>
        <end position="56"/>
    </location>
</feature>
<protein>
    <submittedName>
        <fullName evidence="11">Acyltransferase</fullName>
    </submittedName>
</protein>
<keyword evidence="2" id="KW-1003">Cell membrane</keyword>
<dbReference type="PANTHER" id="PTHR23028:SF53">
    <property type="entry name" value="ACYL_TRANSF_3 DOMAIN-CONTAINING PROTEIN"/>
    <property type="match status" value="1"/>
</dbReference>
<dbReference type="GO" id="GO:0005886">
    <property type="term" value="C:plasma membrane"/>
    <property type="evidence" value="ECO:0007669"/>
    <property type="project" value="UniProtKB-SubCell"/>
</dbReference>
<evidence type="ECO:0000256" key="7">
    <source>
        <dbReference type="ARBA" id="ARBA00023315"/>
    </source>
</evidence>
<dbReference type="GO" id="GO:0016747">
    <property type="term" value="F:acyltransferase activity, transferring groups other than amino-acyl groups"/>
    <property type="evidence" value="ECO:0007669"/>
    <property type="project" value="InterPro"/>
</dbReference>
<proteinExistence type="predicted"/>